<evidence type="ECO:0000313" key="2">
    <source>
        <dbReference type="Proteomes" id="UP000036987"/>
    </source>
</evidence>
<evidence type="ECO:0008006" key="3">
    <source>
        <dbReference type="Google" id="ProtNLM"/>
    </source>
</evidence>
<name>A0A0K9P4E3_ZOSMR</name>
<dbReference type="InterPro" id="IPR008547">
    <property type="entry name" value="DUF829_TMEM53"/>
</dbReference>
<organism evidence="1 2">
    <name type="scientific">Zostera marina</name>
    <name type="common">Eelgrass</name>
    <dbReference type="NCBI Taxonomy" id="29655"/>
    <lineage>
        <taxon>Eukaryota</taxon>
        <taxon>Viridiplantae</taxon>
        <taxon>Streptophyta</taxon>
        <taxon>Embryophyta</taxon>
        <taxon>Tracheophyta</taxon>
        <taxon>Spermatophyta</taxon>
        <taxon>Magnoliopsida</taxon>
        <taxon>Liliopsida</taxon>
        <taxon>Zosteraceae</taxon>
        <taxon>Zostera</taxon>
    </lineage>
</organism>
<proteinExistence type="predicted"/>
<dbReference type="AlphaFoldDB" id="A0A0K9P4E3"/>
<dbReference type="OMA" id="CDDDMTE"/>
<dbReference type="Proteomes" id="UP000036987">
    <property type="component" value="Unassembled WGS sequence"/>
</dbReference>
<keyword evidence="2" id="KW-1185">Reference proteome</keyword>
<gene>
    <name evidence="1" type="ORF">ZOSMA_393G00160</name>
</gene>
<dbReference type="PANTHER" id="PTHR12265">
    <property type="entry name" value="TRANSMEMBRANE PROTEIN 53"/>
    <property type="match status" value="1"/>
</dbReference>
<sequence>MWGRYYWKRRAEVEAPLGIVVIFAWLSSDESHLKRHVNLFDSLGWNSLVCHSDLLNLFFPYRARSLADCILFELIKEVKIRSLPIVFASFSGGSKSCMYKVLQIISEKCEGQHAVDEYKQVKDCICGQIYDSCPVDFTSDFGTRFILHPSFLKTAHPPRIVSWMAKSFAFCLDTLFLKEFEIQRADYWETLYSSVNLGPFLIFCSENDKITNYHVVSNFAKQLRNLGGDVKLLRWINSPHVGHCKFHPEEYKISVTELLGKASILYSRRMTNHSKSIVAGYNPIAKSTSGFHRVATNSNESLKRNAAGSFKCEVETADFESIPDEQKWILFKMKKNPQDENPHGFLSKILFNDDPKIVEGWDIMPNPSFPGIQILGRSRL</sequence>
<dbReference type="Pfam" id="PF05705">
    <property type="entry name" value="DUF829"/>
    <property type="match status" value="1"/>
</dbReference>
<dbReference type="EMBL" id="LFYR01001200">
    <property type="protein sequence ID" value="KMZ63864.1"/>
    <property type="molecule type" value="Genomic_DNA"/>
</dbReference>
<accession>A0A0K9P4E3</accession>
<evidence type="ECO:0000313" key="1">
    <source>
        <dbReference type="EMBL" id="KMZ63864.1"/>
    </source>
</evidence>
<dbReference type="PANTHER" id="PTHR12265:SF0">
    <property type="entry name" value="EXPRESSED PROTEIN"/>
    <property type="match status" value="1"/>
</dbReference>
<comment type="caution">
    <text evidence="1">The sequence shown here is derived from an EMBL/GenBank/DDBJ whole genome shotgun (WGS) entry which is preliminary data.</text>
</comment>
<reference evidence="2" key="1">
    <citation type="journal article" date="2016" name="Nature">
        <title>The genome of the seagrass Zostera marina reveals angiosperm adaptation to the sea.</title>
        <authorList>
            <person name="Olsen J.L."/>
            <person name="Rouze P."/>
            <person name="Verhelst B."/>
            <person name="Lin Y.-C."/>
            <person name="Bayer T."/>
            <person name="Collen J."/>
            <person name="Dattolo E."/>
            <person name="De Paoli E."/>
            <person name="Dittami S."/>
            <person name="Maumus F."/>
            <person name="Michel G."/>
            <person name="Kersting A."/>
            <person name="Lauritano C."/>
            <person name="Lohaus R."/>
            <person name="Toepel M."/>
            <person name="Tonon T."/>
            <person name="Vanneste K."/>
            <person name="Amirebrahimi M."/>
            <person name="Brakel J."/>
            <person name="Bostroem C."/>
            <person name="Chovatia M."/>
            <person name="Grimwood J."/>
            <person name="Jenkins J.W."/>
            <person name="Jueterbock A."/>
            <person name="Mraz A."/>
            <person name="Stam W.T."/>
            <person name="Tice H."/>
            <person name="Bornberg-Bauer E."/>
            <person name="Green P.J."/>
            <person name="Pearson G.A."/>
            <person name="Procaccini G."/>
            <person name="Duarte C.M."/>
            <person name="Schmutz J."/>
            <person name="Reusch T.B.H."/>
            <person name="Van de Peer Y."/>
        </authorList>
    </citation>
    <scope>NUCLEOTIDE SEQUENCE [LARGE SCALE GENOMIC DNA]</scope>
    <source>
        <strain evidence="2">cv. Finnish</strain>
    </source>
</reference>
<protein>
    <recommendedName>
        <fullName evidence="3">DUF829 domain-containing protein</fullName>
    </recommendedName>
</protein>
<dbReference type="SUPFAM" id="SSF53474">
    <property type="entry name" value="alpha/beta-Hydrolases"/>
    <property type="match status" value="1"/>
</dbReference>
<dbReference type="OrthoDB" id="77878at2759"/>
<dbReference type="InterPro" id="IPR029058">
    <property type="entry name" value="AB_hydrolase_fold"/>
</dbReference>